<gene>
    <name evidence="1" type="ORF">C1634_012960</name>
</gene>
<evidence type="ECO:0000313" key="1">
    <source>
        <dbReference type="EMBL" id="PWN60974.1"/>
    </source>
</evidence>
<protein>
    <submittedName>
        <fullName evidence="1">Bacteriocin</fullName>
    </submittedName>
</protein>
<proteinExistence type="predicted"/>
<name>A0A316WHV5_9FLAO</name>
<sequence>MKNQISQIGKKLNKKELKTIKGGMLDCMEPILCTEFPCETYPPDDVRNCTKISVGCAQKICRPQP</sequence>
<dbReference type="NCBIfam" id="TIGR01847">
    <property type="entry name" value="bacteriocin_sig"/>
    <property type="match status" value="1"/>
</dbReference>
<dbReference type="AlphaFoldDB" id="A0A316WHV5"/>
<organism evidence="1 2">
    <name type="scientific">Chryseobacterium viscerum</name>
    <dbReference type="NCBI Taxonomy" id="1037377"/>
    <lineage>
        <taxon>Bacteria</taxon>
        <taxon>Pseudomonadati</taxon>
        <taxon>Bacteroidota</taxon>
        <taxon>Flavobacteriia</taxon>
        <taxon>Flavobacteriales</taxon>
        <taxon>Weeksellaceae</taxon>
        <taxon>Chryseobacterium group</taxon>
        <taxon>Chryseobacterium</taxon>
    </lineage>
</organism>
<accession>A0A316WHV5</accession>
<evidence type="ECO:0000313" key="2">
    <source>
        <dbReference type="Proteomes" id="UP000236413"/>
    </source>
</evidence>
<dbReference type="RefSeq" id="WP_103232721.1">
    <property type="nucleotide sequence ID" value="NZ_PPEG02000005.1"/>
</dbReference>
<dbReference type="InterPro" id="IPR010133">
    <property type="entry name" value="Bacteriocin_signal_seq"/>
</dbReference>
<dbReference type="Proteomes" id="UP000236413">
    <property type="component" value="Unassembled WGS sequence"/>
</dbReference>
<dbReference type="EMBL" id="PPEG02000005">
    <property type="protein sequence ID" value="PWN60974.1"/>
    <property type="molecule type" value="Genomic_DNA"/>
</dbReference>
<reference evidence="1 2" key="1">
    <citation type="submission" date="2018-04" db="EMBL/GenBank/DDBJ databases">
        <title>Chryseobacterium oncorhynchi 701B-08T from rainbow trout, and Chryseobacterium viscerum 687B-08T from diseased fish.</title>
        <authorList>
            <person name="Jeong J.-J."/>
            <person name="Lee Y.J."/>
            <person name="Pathiraja D."/>
            <person name="Park B."/>
            <person name="Choi I.-G."/>
            <person name="Kim K.D."/>
        </authorList>
    </citation>
    <scope>NUCLEOTIDE SEQUENCE [LARGE SCALE GENOMIC DNA]</scope>
    <source>
        <strain evidence="1 2">687B-08</strain>
    </source>
</reference>
<comment type="caution">
    <text evidence="1">The sequence shown here is derived from an EMBL/GenBank/DDBJ whole genome shotgun (WGS) entry which is preliminary data.</text>
</comment>